<evidence type="ECO:0000256" key="1">
    <source>
        <dbReference type="SAM" id="MobiDB-lite"/>
    </source>
</evidence>
<evidence type="ECO:0000313" key="3">
    <source>
        <dbReference type="Proteomes" id="UP000780801"/>
    </source>
</evidence>
<organism evidence="2 3">
    <name type="scientific">Lunasporangiospora selenospora</name>
    <dbReference type="NCBI Taxonomy" id="979761"/>
    <lineage>
        <taxon>Eukaryota</taxon>
        <taxon>Fungi</taxon>
        <taxon>Fungi incertae sedis</taxon>
        <taxon>Mucoromycota</taxon>
        <taxon>Mortierellomycotina</taxon>
        <taxon>Mortierellomycetes</taxon>
        <taxon>Mortierellales</taxon>
        <taxon>Mortierellaceae</taxon>
        <taxon>Lunasporangiospora</taxon>
    </lineage>
</organism>
<gene>
    <name evidence="2" type="ORF">BGW38_005787</name>
</gene>
<proteinExistence type="predicted"/>
<feature type="region of interest" description="Disordered" evidence="1">
    <location>
        <begin position="116"/>
        <end position="135"/>
    </location>
</feature>
<feature type="non-terminal residue" evidence="2">
    <location>
        <position position="1"/>
    </location>
</feature>
<evidence type="ECO:0000313" key="2">
    <source>
        <dbReference type="EMBL" id="KAF9584627.1"/>
    </source>
</evidence>
<sequence length="598" mass="66375">VTSAYTEPITVVFDSYNEEHNCLEFKQYPSTSTLARMDLNIWEHQTESTASHLRRQEHEPAQLAGVTRTRRSSITQAGIVRTTEHQLEQELRSMGPITPLSNTGPVRNTLSSALVPTPSPALADPGSSSSVPAVMSPSLSFTTSATTTSSQDDQTNESYMARFARRVLGETGYESAMTNASVAISAIMNQNTVPLQTRPGMDAVRLAEEARRLFYTVEKDVLPKLKQYKLDLTEGSHYFGDDDFVAHFTIGFEFCDPPNDLADEVPSEVAFVVRTISIDYIRVAWKWILAGANGQRVETVNGPSVDPLTVDDPMPNLRMGRIYAERFNRVLREIKNQDTSRYIRGELALLGYDASMIPRDYISVNMRSEPVLAWVARDIEKPLMIAKPSSSLLLESLRPELEEKSSSQKLRSGPQTPSETMEVLLEHGQSIVAAKSTGKTYEAVSHEENGDFSDSDWEDVAAESSRVNARHRVRSPALASKESSNNDCERTDLIEATLEEVAEDAAAAAKVAAAAEAAAAVQEEDEEILQRVVSDMKQNLGYLCARDILEEMLVVQGYARELVWKYGVVRRELMNTVPEPGYANQALQKIIKSEEQQK</sequence>
<comment type="caution">
    <text evidence="2">The sequence shown here is derived from an EMBL/GenBank/DDBJ whole genome shotgun (WGS) entry which is preliminary data.</text>
</comment>
<protein>
    <submittedName>
        <fullName evidence="2">Uncharacterized protein</fullName>
    </submittedName>
</protein>
<dbReference type="Proteomes" id="UP000780801">
    <property type="component" value="Unassembled WGS sequence"/>
</dbReference>
<dbReference type="OrthoDB" id="2383020at2759"/>
<reference evidence="2" key="1">
    <citation type="journal article" date="2020" name="Fungal Divers.">
        <title>Resolving the Mortierellaceae phylogeny through synthesis of multi-gene phylogenetics and phylogenomics.</title>
        <authorList>
            <person name="Vandepol N."/>
            <person name="Liber J."/>
            <person name="Desiro A."/>
            <person name="Na H."/>
            <person name="Kennedy M."/>
            <person name="Barry K."/>
            <person name="Grigoriev I.V."/>
            <person name="Miller A.N."/>
            <person name="O'Donnell K."/>
            <person name="Stajich J.E."/>
            <person name="Bonito G."/>
        </authorList>
    </citation>
    <scope>NUCLEOTIDE SEQUENCE</scope>
    <source>
        <strain evidence="2">KOD1015</strain>
    </source>
</reference>
<dbReference type="EMBL" id="JAABOA010000368">
    <property type="protein sequence ID" value="KAF9584627.1"/>
    <property type="molecule type" value="Genomic_DNA"/>
</dbReference>
<keyword evidence="3" id="KW-1185">Reference proteome</keyword>
<name>A0A9P6G049_9FUNG</name>
<accession>A0A9P6G049</accession>
<dbReference type="AlphaFoldDB" id="A0A9P6G049"/>